<reference evidence="3 4" key="1">
    <citation type="submission" date="2017-06" db="EMBL/GenBank/DDBJ databases">
        <authorList>
            <person name="Kim H.J."/>
            <person name="Triplett B.A."/>
        </authorList>
    </citation>
    <scope>NUCLEOTIDE SEQUENCE [LARGE SCALE GENOMIC DNA]</scope>
    <source>
        <strain evidence="3 4">DSM 45207</strain>
    </source>
</reference>
<gene>
    <name evidence="3" type="ORF">SAMN06265360_101292</name>
</gene>
<feature type="transmembrane region" description="Helical" evidence="2">
    <location>
        <begin position="115"/>
        <end position="135"/>
    </location>
</feature>
<feature type="transmembrane region" description="Helical" evidence="2">
    <location>
        <begin position="294"/>
        <end position="319"/>
    </location>
</feature>
<evidence type="ECO:0000313" key="3">
    <source>
        <dbReference type="EMBL" id="SNR28994.1"/>
    </source>
</evidence>
<evidence type="ECO:0000256" key="1">
    <source>
        <dbReference type="SAM" id="MobiDB-lite"/>
    </source>
</evidence>
<feature type="transmembrane region" description="Helical" evidence="2">
    <location>
        <begin position="6"/>
        <end position="30"/>
    </location>
</feature>
<feature type="compositionally biased region" description="Basic and acidic residues" evidence="1">
    <location>
        <begin position="700"/>
        <end position="710"/>
    </location>
</feature>
<keyword evidence="2" id="KW-1133">Transmembrane helix</keyword>
<dbReference type="RefSeq" id="WP_176439734.1">
    <property type="nucleotide sequence ID" value="NZ_FZNW01000001.1"/>
</dbReference>
<feature type="transmembrane region" description="Helical" evidence="2">
    <location>
        <begin position="65"/>
        <end position="84"/>
    </location>
</feature>
<evidence type="ECO:0000313" key="4">
    <source>
        <dbReference type="Proteomes" id="UP000198348"/>
    </source>
</evidence>
<evidence type="ECO:0000256" key="2">
    <source>
        <dbReference type="SAM" id="Phobius"/>
    </source>
</evidence>
<feature type="region of interest" description="Disordered" evidence="1">
    <location>
        <begin position="687"/>
        <end position="710"/>
    </location>
</feature>
<feature type="transmembrane region" description="Helical" evidence="2">
    <location>
        <begin position="356"/>
        <end position="378"/>
    </location>
</feature>
<feature type="transmembrane region" description="Helical" evidence="2">
    <location>
        <begin position="37"/>
        <end position="59"/>
    </location>
</feature>
<feature type="transmembrane region" description="Helical" evidence="2">
    <location>
        <begin position="477"/>
        <end position="496"/>
    </location>
</feature>
<sequence>MPLTMTATATAGTIAIYLVLMIAPGLATGWAAGLRGWVLAGTAPLLTFAVAGLAGPWLAVAGLPFTTPSLLGATAVAVALAVLARRLNDRLAARRESRGARTGTRTPGPAWSRTAHLAVLACVVAAAVVGLYTVLHGLGSLAAVSQGYDAAFHANGIRYIHETHDGSATGMTTVNRFGDANELFYPHAYHLIGALAYTLAHPITGVAVPGVLNANTVLLPALLALSLATLVRSFHGRATLAGMVAVVSVAPATLLYVSMARGPLLPFLLGLALTPAAVVALHRFVERVRWDTGLVTALVACGLLVIHPGTLLAAMLLAIPMLAQRWLRIARGGETDLPGGALPAGARVRSVGTECAAILAAALAGGLLTAPHLAAAVLRTDSGFPYEGWPAPFDFSGAVGALLTFQLIPSPHSDGTAQVWLSAALLAGLVFLLRLHNLRWIGGAALLTGLAWLVVAISDHPLVLELTRPWWNDPFRFMAIAAIPMTVLAAHGLAELQAVLRDASTRAFAGHHTSRSGTIGAALLCGFAVLTHGLYAHSNAALIGPRYGNPPPENPVNMTVSAAEIEAMRKLGELAQPGEWALNNRHDGTVWTYAFTGVRTVAGHFDDSLQPPRARLLAERFRDYETEPRVRRAVRELGVRWVIVGTHGHLALPPGDHRQPGLTELDTLAFLEPRFRNEAAAIYEITTTAERPTPVPTGTRSERVRPSPPR</sequence>
<proteinExistence type="predicted"/>
<accession>A0A238V4G7</accession>
<protein>
    <recommendedName>
        <fullName evidence="5">Glycosyltransferase RgtA/B/C/D-like domain-containing protein</fullName>
    </recommendedName>
</protein>
<name>A0A238V4G7_9PSEU</name>
<dbReference type="EMBL" id="FZNW01000001">
    <property type="protein sequence ID" value="SNR28994.1"/>
    <property type="molecule type" value="Genomic_DNA"/>
</dbReference>
<keyword evidence="4" id="KW-1185">Reference proteome</keyword>
<feature type="transmembrane region" description="Helical" evidence="2">
    <location>
        <begin position="440"/>
        <end position="457"/>
    </location>
</feature>
<organism evidence="3 4">
    <name type="scientific">Haloechinothrix alba</name>
    <dbReference type="NCBI Taxonomy" id="664784"/>
    <lineage>
        <taxon>Bacteria</taxon>
        <taxon>Bacillati</taxon>
        <taxon>Actinomycetota</taxon>
        <taxon>Actinomycetes</taxon>
        <taxon>Pseudonocardiales</taxon>
        <taxon>Pseudonocardiaceae</taxon>
        <taxon>Haloechinothrix</taxon>
    </lineage>
</organism>
<keyword evidence="2" id="KW-0812">Transmembrane</keyword>
<evidence type="ECO:0008006" key="5">
    <source>
        <dbReference type="Google" id="ProtNLM"/>
    </source>
</evidence>
<dbReference type="InterPro" id="IPR046671">
    <property type="entry name" value="DUF6541"/>
</dbReference>
<feature type="transmembrane region" description="Helical" evidence="2">
    <location>
        <begin position="517"/>
        <end position="535"/>
    </location>
</feature>
<feature type="transmembrane region" description="Helical" evidence="2">
    <location>
        <begin position="211"/>
        <end position="231"/>
    </location>
</feature>
<feature type="transmembrane region" description="Helical" evidence="2">
    <location>
        <begin position="415"/>
        <end position="433"/>
    </location>
</feature>
<keyword evidence="2" id="KW-0472">Membrane</keyword>
<dbReference type="Pfam" id="PF20176">
    <property type="entry name" value="DUF6541"/>
    <property type="match status" value="1"/>
</dbReference>
<feature type="transmembrane region" description="Helical" evidence="2">
    <location>
        <begin position="238"/>
        <end position="258"/>
    </location>
</feature>
<dbReference type="AlphaFoldDB" id="A0A238V4G7"/>
<dbReference type="Proteomes" id="UP000198348">
    <property type="component" value="Unassembled WGS sequence"/>
</dbReference>
<feature type="transmembrane region" description="Helical" evidence="2">
    <location>
        <begin position="264"/>
        <end position="282"/>
    </location>
</feature>